<organism evidence="1">
    <name type="scientific">Anguilla anguilla</name>
    <name type="common">European freshwater eel</name>
    <name type="synonym">Muraena anguilla</name>
    <dbReference type="NCBI Taxonomy" id="7936"/>
    <lineage>
        <taxon>Eukaryota</taxon>
        <taxon>Metazoa</taxon>
        <taxon>Chordata</taxon>
        <taxon>Craniata</taxon>
        <taxon>Vertebrata</taxon>
        <taxon>Euteleostomi</taxon>
        <taxon>Actinopterygii</taxon>
        <taxon>Neopterygii</taxon>
        <taxon>Teleostei</taxon>
        <taxon>Anguilliformes</taxon>
        <taxon>Anguillidae</taxon>
        <taxon>Anguilla</taxon>
    </lineage>
</organism>
<proteinExistence type="predicted"/>
<dbReference type="EMBL" id="GBXM01045129">
    <property type="protein sequence ID" value="JAH63448.1"/>
    <property type="molecule type" value="Transcribed_RNA"/>
</dbReference>
<reference evidence="1" key="2">
    <citation type="journal article" date="2015" name="Fish Shellfish Immunol.">
        <title>Early steps in the European eel (Anguilla anguilla)-Vibrio vulnificus interaction in the gills: Role of the RtxA13 toxin.</title>
        <authorList>
            <person name="Callol A."/>
            <person name="Pajuelo D."/>
            <person name="Ebbesson L."/>
            <person name="Teles M."/>
            <person name="MacKenzie S."/>
            <person name="Amaro C."/>
        </authorList>
    </citation>
    <scope>NUCLEOTIDE SEQUENCE</scope>
</reference>
<dbReference type="AlphaFoldDB" id="A0A0E9UES3"/>
<name>A0A0E9UES3_ANGAN</name>
<sequence length="28" mass="3066">MCTAGERRCVYQQSAPANQHGLCATKKL</sequence>
<evidence type="ECO:0000313" key="1">
    <source>
        <dbReference type="EMBL" id="JAH63448.1"/>
    </source>
</evidence>
<reference evidence="1" key="1">
    <citation type="submission" date="2014-11" db="EMBL/GenBank/DDBJ databases">
        <authorList>
            <person name="Amaro Gonzalez C."/>
        </authorList>
    </citation>
    <scope>NUCLEOTIDE SEQUENCE</scope>
</reference>
<accession>A0A0E9UES3</accession>
<protein>
    <submittedName>
        <fullName evidence="1">Uncharacterized protein</fullName>
    </submittedName>
</protein>